<dbReference type="OrthoDB" id="445007at2759"/>
<evidence type="ECO:0000313" key="2">
    <source>
        <dbReference type="Proteomes" id="UP000756346"/>
    </source>
</evidence>
<sequence length="266" mass="29707">MADPATWTKANLPVQSKINTFHSYGVAHEKFMWDARMEPGVLDAFATIWGTDELLASFDSLNVTLPNRTDVPRKGAWEHVDQSPLRRGLHCVQGILNLSPSGPEDGGLVVYPGSHALNEVFFDTQTDSATWNPLDRFLFDKEQLAWFAAHGSTPLKVCADVGDLILWDSRTIHYGAEPTERSSQIRTVIYAAYTPARLASPEQLALKKEVFEKYGGTTHWPHQNIIARETATYLEDGTRDPRDRDAPLELPEMSDKLLKLAGAKAY</sequence>
<dbReference type="PANTHER" id="PTHR31630:SF6">
    <property type="entry name" value="PHYTANOYL-COA DIOXYGENASE-RELATED"/>
    <property type="match status" value="1"/>
</dbReference>
<dbReference type="Pfam" id="PF05721">
    <property type="entry name" value="PhyH"/>
    <property type="match status" value="1"/>
</dbReference>
<comment type="caution">
    <text evidence="1">The sequence shown here is derived from an EMBL/GenBank/DDBJ whole genome shotgun (WGS) entry which is preliminary data.</text>
</comment>
<gene>
    <name evidence="1" type="ORF">B0I36DRAFT_324529</name>
</gene>
<accession>A0A9P8Y2Y5</accession>
<dbReference type="PANTHER" id="PTHR31630">
    <property type="entry name" value="PHYTANOYL-COA DIOXYGENASE-RELATED-RELATED"/>
    <property type="match status" value="1"/>
</dbReference>
<evidence type="ECO:0000313" key="1">
    <source>
        <dbReference type="EMBL" id="KAH7028758.1"/>
    </source>
</evidence>
<dbReference type="GeneID" id="70183665"/>
<dbReference type="InterPro" id="IPR008775">
    <property type="entry name" value="Phytyl_CoA_dOase-like"/>
</dbReference>
<dbReference type="Proteomes" id="UP000756346">
    <property type="component" value="Unassembled WGS sequence"/>
</dbReference>
<keyword evidence="2" id="KW-1185">Reference proteome</keyword>
<proteinExistence type="predicted"/>
<dbReference type="AlphaFoldDB" id="A0A9P8Y2Y5"/>
<name>A0A9P8Y2Y5_9PEZI</name>
<organism evidence="1 2">
    <name type="scientific">Microdochium trichocladiopsis</name>
    <dbReference type="NCBI Taxonomy" id="1682393"/>
    <lineage>
        <taxon>Eukaryota</taxon>
        <taxon>Fungi</taxon>
        <taxon>Dikarya</taxon>
        <taxon>Ascomycota</taxon>
        <taxon>Pezizomycotina</taxon>
        <taxon>Sordariomycetes</taxon>
        <taxon>Xylariomycetidae</taxon>
        <taxon>Xylariales</taxon>
        <taxon>Microdochiaceae</taxon>
        <taxon>Microdochium</taxon>
    </lineage>
</organism>
<dbReference type="EMBL" id="JAGTJQ010000006">
    <property type="protein sequence ID" value="KAH7028758.1"/>
    <property type="molecule type" value="Genomic_DNA"/>
</dbReference>
<protein>
    <recommendedName>
        <fullName evidence="3">Phytanoyl-CoA dioxygenase</fullName>
    </recommendedName>
</protein>
<dbReference type="Gene3D" id="2.60.120.620">
    <property type="entry name" value="q2cbj1_9rhob like domain"/>
    <property type="match status" value="1"/>
</dbReference>
<evidence type="ECO:0008006" key="3">
    <source>
        <dbReference type="Google" id="ProtNLM"/>
    </source>
</evidence>
<dbReference type="SUPFAM" id="SSF51197">
    <property type="entry name" value="Clavaminate synthase-like"/>
    <property type="match status" value="1"/>
</dbReference>
<dbReference type="RefSeq" id="XP_046011046.1">
    <property type="nucleotide sequence ID" value="XM_046154119.1"/>
</dbReference>
<reference evidence="1" key="1">
    <citation type="journal article" date="2021" name="Nat. Commun.">
        <title>Genetic determinants of endophytism in the Arabidopsis root mycobiome.</title>
        <authorList>
            <person name="Mesny F."/>
            <person name="Miyauchi S."/>
            <person name="Thiergart T."/>
            <person name="Pickel B."/>
            <person name="Atanasova L."/>
            <person name="Karlsson M."/>
            <person name="Huettel B."/>
            <person name="Barry K.W."/>
            <person name="Haridas S."/>
            <person name="Chen C."/>
            <person name="Bauer D."/>
            <person name="Andreopoulos W."/>
            <person name="Pangilinan J."/>
            <person name="LaButti K."/>
            <person name="Riley R."/>
            <person name="Lipzen A."/>
            <person name="Clum A."/>
            <person name="Drula E."/>
            <person name="Henrissat B."/>
            <person name="Kohler A."/>
            <person name="Grigoriev I.V."/>
            <person name="Martin F.M."/>
            <person name="Hacquard S."/>
        </authorList>
    </citation>
    <scope>NUCLEOTIDE SEQUENCE</scope>
    <source>
        <strain evidence="1">MPI-CAGE-CH-0230</strain>
    </source>
</reference>